<keyword evidence="1" id="KW-0732">Signal</keyword>
<dbReference type="PANTHER" id="PTHR35936">
    <property type="entry name" value="MEMBRANE-BOUND LYTIC MUREIN TRANSGLYCOSYLASE F"/>
    <property type="match status" value="1"/>
</dbReference>
<dbReference type="InterPro" id="IPR001638">
    <property type="entry name" value="Solute-binding_3/MltF_N"/>
</dbReference>
<organism evidence="3">
    <name type="scientific">candidate division WOR-3 bacterium</name>
    <dbReference type="NCBI Taxonomy" id="2052148"/>
    <lineage>
        <taxon>Bacteria</taxon>
        <taxon>Bacteria division WOR-3</taxon>
    </lineage>
</organism>
<protein>
    <submittedName>
        <fullName evidence="3">Transporter substrate-binding domain-containing protein</fullName>
    </submittedName>
</protein>
<evidence type="ECO:0000313" key="3">
    <source>
        <dbReference type="EMBL" id="HDL60168.1"/>
    </source>
</evidence>
<dbReference type="Pfam" id="PF00497">
    <property type="entry name" value="SBP_bac_3"/>
    <property type="match status" value="1"/>
</dbReference>
<dbReference type="AlphaFoldDB" id="A0A7V0LU22"/>
<proteinExistence type="predicted"/>
<evidence type="ECO:0000259" key="2">
    <source>
        <dbReference type="Pfam" id="PF00497"/>
    </source>
</evidence>
<dbReference type="Gene3D" id="3.40.190.10">
    <property type="entry name" value="Periplasmic binding protein-like II"/>
    <property type="match status" value="1"/>
</dbReference>
<dbReference type="Proteomes" id="UP000886381">
    <property type="component" value="Unassembled WGS sequence"/>
</dbReference>
<dbReference type="SUPFAM" id="SSF53850">
    <property type="entry name" value="Periplasmic binding protein-like II"/>
    <property type="match status" value="1"/>
</dbReference>
<sequence>MLNCNNIIKFIMVILVSLLSTVNAQKRLIRIGIYDDYPLAFVDSLGNPRGLYVDLLNHIAKKENWSLKYIPATWSQCLDMLKTGEIDLLVAIAYTPQRDSIFDFNTETVLINWGTVYAQKGLKINSILELDGKKIAVIKS</sequence>
<name>A0A7V0LU22_UNCW3</name>
<reference evidence="3" key="1">
    <citation type="journal article" date="2020" name="mSystems">
        <title>Genome- and Community-Level Interaction Insights into Carbon Utilization and Element Cycling Functions of Hydrothermarchaeota in Hydrothermal Sediment.</title>
        <authorList>
            <person name="Zhou Z."/>
            <person name="Liu Y."/>
            <person name="Xu W."/>
            <person name="Pan J."/>
            <person name="Luo Z.H."/>
            <person name="Li M."/>
        </authorList>
    </citation>
    <scope>NUCLEOTIDE SEQUENCE [LARGE SCALE GENOMIC DNA]</scope>
    <source>
        <strain evidence="3">HyVt-28</strain>
    </source>
</reference>
<dbReference type="EMBL" id="DRDR01000079">
    <property type="protein sequence ID" value="HDL60168.1"/>
    <property type="molecule type" value="Genomic_DNA"/>
</dbReference>
<feature type="non-terminal residue" evidence="3">
    <location>
        <position position="140"/>
    </location>
</feature>
<gene>
    <name evidence="3" type="ORF">ENH14_01800</name>
</gene>
<accession>A0A7V0LU22</accession>
<comment type="caution">
    <text evidence="3">The sequence shown here is derived from an EMBL/GenBank/DDBJ whole genome shotgun (WGS) entry which is preliminary data.</text>
</comment>
<feature type="domain" description="Solute-binding protein family 3/N-terminal" evidence="2">
    <location>
        <begin position="29"/>
        <end position="108"/>
    </location>
</feature>
<dbReference type="PANTHER" id="PTHR35936:SF17">
    <property type="entry name" value="ARGININE-BINDING EXTRACELLULAR PROTEIN ARTP"/>
    <property type="match status" value="1"/>
</dbReference>
<evidence type="ECO:0000256" key="1">
    <source>
        <dbReference type="ARBA" id="ARBA00022729"/>
    </source>
</evidence>